<evidence type="ECO:0000313" key="3">
    <source>
        <dbReference type="EMBL" id="CAL1155067.1"/>
    </source>
</evidence>
<reference evidence="3" key="2">
    <citation type="submission" date="2024-04" db="EMBL/GenBank/DDBJ databases">
        <authorList>
            <person name="Chen Y."/>
            <person name="Shah S."/>
            <person name="Dougan E. K."/>
            <person name="Thang M."/>
            <person name="Chan C."/>
        </authorList>
    </citation>
    <scope>NUCLEOTIDE SEQUENCE [LARGE SCALE GENOMIC DNA]</scope>
</reference>
<feature type="compositionally biased region" description="Basic and acidic residues" evidence="1">
    <location>
        <begin position="217"/>
        <end position="229"/>
    </location>
</feature>
<feature type="region of interest" description="Disordered" evidence="1">
    <location>
        <begin position="371"/>
        <end position="473"/>
    </location>
</feature>
<name>A0A9P1G925_9DINO</name>
<feature type="non-terminal residue" evidence="2">
    <location>
        <position position="473"/>
    </location>
</feature>
<dbReference type="AlphaFoldDB" id="A0A9P1G925"/>
<comment type="caution">
    <text evidence="2">The sequence shown here is derived from an EMBL/GenBank/DDBJ whole genome shotgun (WGS) entry which is preliminary data.</text>
</comment>
<feature type="region of interest" description="Disordered" evidence="1">
    <location>
        <begin position="283"/>
        <end position="358"/>
    </location>
</feature>
<feature type="compositionally biased region" description="Basic and acidic residues" evidence="1">
    <location>
        <begin position="464"/>
        <end position="473"/>
    </location>
</feature>
<dbReference type="EMBL" id="CAMXCT010002981">
    <property type="protein sequence ID" value="CAI4001692.1"/>
    <property type="molecule type" value="Genomic_DNA"/>
</dbReference>
<accession>A0A9P1G925</accession>
<feature type="region of interest" description="Disordered" evidence="1">
    <location>
        <begin position="1"/>
        <end position="267"/>
    </location>
</feature>
<gene>
    <name evidence="2" type="ORF">C1SCF055_LOCUS27716</name>
</gene>
<feature type="compositionally biased region" description="Polar residues" evidence="1">
    <location>
        <begin position="376"/>
        <end position="386"/>
    </location>
</feature>
<feature type="compositionally biased region" description="Low complexity" evidence="1">
    <location>
        <begin position="194"/>
        <end position="215"/>
    </location>
</feature>
<protein>
    <submittedName>
        <fullName evidence="2">Uncharacterized protein</fullName>
    </submittedName>
</protein>
<feature type="compositionally biased region" description="Polar residues" evidence="1">
    <location>
        <begin position="293"/>
        <end position="302"/>
    </location>
</feature>
<feature type="compositionally biased region" description="Basic and acidic residues" evidence="1">
    <location>
        <begin position="153"/>
        <end position="167"/>
    </location>
</feature>
<evidence type="ECO:0000313" key="2">
    <source>
        <dbReference type="EMBL" id="CAI4001692.1"/>
    </source>
</evidence>
<feature type="non-terminal residue" evidence="2">
    <location>
        <position position="1"/>
    </location>
</feature>
<organism evidence="2">
    <name type="scientific">Cladocopium goreaui</name>
    <dbReference type="NCBI Taxonomy" id="2562237"/>
    <lineage>
        <taxon>Eukaryota</taxon>
        <taxon>Sar</taxon>
        <taxon>Alveolata</taxon>
        <taxon>Dinophyceae</taxon>
        <taxon>Suessiales</taxon>
        <taxon>Symbiodiniaceae</taxon>
        <taxon>Cladocopium</taxon>
    </lineage>
</organism>
<evidence type="ECO:0000256" key="1">
    <source>
        <dbReference type="SAM" id="MobiDB-lite"/>
    </source>
</evidence>
<feature type="compositionally biased region" description="Polar residues" evidence="1">
    <location>
        <begin position="97"/>
        <end position="111"/>
    </location>
</feature>
<feature type="compositionally biased region" description="Basic and acidic residues" evidence="1">
    <location>
        <begin position="19"/>
        <end position="35"/>
    </location>
</feature>
<sequence length="473" mass="50934">MADSKQVAAKHQQSLQSRAAERARVEEIERQESRRIQSPNRAGAMADSKQVAAKHQQSLQSPGSVRARVEEIEQQESSRIQSPNRAGATADSKQVAAKQQSQNRPGATASKQVAAERHQDLQPESEEGHEDYLDDLGRESGEVASEDDLLYPDSKHSAEPKPVHESQGRSMQPTQRRRSSEADGEHNGPRRGPVSAGVQSRGSRGSRDSGQAQQRHSQKESELAQRKSLETSGAKASQRSSAAKTSPNISRSEPGGAGQIPTPEVMSKAARARSLLYVAPKTQGTAPAATAEMSGSLSSTLGVSKKPSRSQPQSQNVQKVQSGKKSPNPTPATTLTEEELARRDSAPPSFLCGRSFGRSDGVLLPLRSKERHVHSLENSPSPTSERGLQDLTRGEQPQLLWERSLSPDARANRSSHGTPSPMGRSGRSTSPYSNRAIYAADQGNEDGPGLRHSLVPTSAIARSHVSEPSRNKL</sequence>
<dbReference type="EMBL" id="CAMXCT020002981">
    <property type="protein sequence ID" value="CAL1155067.1"/>
    <property type="molecule type" value="Genomic_DNA"/>
</dbReference>
<feature type="compositionally biased region" description="Polar residues" evidence="1">
    <location>
        <begin position="230"/>
        <end position="251"/>
    </location>
</feature>
<feature type="compositionally biased region" description="Polar residues" evidence="1">
    <location>
        <begin position="316"/>
        <end position="327"/>
    </location>
</feature>
<feature type="compositionally biased region" description="Basic and acidic residues" evidence="1">
    <location>
        <begin position="178"/>
        <end position="188"/>
    </location>
</feature>
<proteinExistence type="predicted"/>
<reference evidence="2" key="1">
    <citation type="submission" date="2022-10" db="EMBL/GenBank/DDBJ databases">
        <authorList>
            <person name="Chen Y."/>
            <person name="Dougan E. K."/>
            <person name="Chan C."/>
            <person name="Rhodes N."/>
            <person name="Thang M."/>
        </authorList>
    </citation>
    <scope>NUCLEOTIDE SEQUENCE</scope>
</reference>
<feature type="compositionally biased region" description="Acidic residues" evidence="1">
    <location>
        <begin position="123"/>
        <end position="134"/>
    </location>
</feature>